<dbReference type="AlphaFoldDB" id="A0AAD2HX05"/>
<keyword evidence="7" id="KW-1185">Reference proteome</keyword>
<feature type="region of interest" description="Disordered" evidence="4">
    <location>
        <begin position="223"/>
        <end position="246"/>
    </location>
</feature>
<dbReference type="Pfam" id="PF00164">
    <property type="entry name" value="Ribosom_S12_S23"/>
    <property type="match status" value="1"/>
</dbReference>
<dbReference type="FunFam" id="2.40.50.140:FF:000007">
    <property type="entry name" value="40S ribosomal protein S23"/>
    <property type="match status" value="1"/>
</dbReference>
<dbReference type="SUPFAM" id="SSF50249">
    <property type="entry name" value="Nucleic acid-binding proteins"/>
    <property type="match status" value="1"/>
</dbReference>
<comment type="similarity">
    <text evidence="1">Belongs to the universal ribosomal protein uS12 family.</text>
</comment>
<dbReference type="InterPro" id="IPR005680">
    <property type="entry name" value="Ribosomal_uS12_euk/arc"/>
</dbReference>
<dbReference type="EMBL" id="CAVNYO010000444">
    <property type="protein sequence ID" value="CAK5281732.1"/>
    <property type="molecule type" value="Genomic_DNA"/>
</dbReference>
<dbReference type="SUPFAM" id="SSF54001">
    <property type="entry name" value="Cysteine proteinases"/>
    <property type="match status" value="1"/>
</dbReference>
<accession>A0AAD2HX05</accession>
<dbReference type="SMART" id="SM00460">
    <property type="entry name" value="TGc"/>
    <property type="match status" value="1"/>
</dbReference>
<protein>
    <recommendedName>
        <fullName evidence="5">Transglutaminase-like domain-containing protein</fullName>
    </recommendedName>
</protein>
<evidence type="ECO:0000259" key="5">
    <source>
        <dbReference type="SMART" id="SM00460"/>
    </source>
</evidence>
<evidence type="ECO:0000256" key="4">
    <source>
        <dbReference type="SAM" id="MobiDB-lite"/>
    </source>
</evidence>
<evidence type="ECO:0000256" key="1">
    <source>
        <dbReference type="ARBA" id="ARBA00005657"/>
    </source>
</evidence>
<proteinExistence type="inferred from homology"/>
<dbReference type="InterPro" id="IPR006032">
    <property type="entry name" value="Ribosomal_uS12"/>
</dbReference>
<evidence type="ECO:0000313" key="6">
    <source>
        <dbReference type="EMBL" id="CAK5281732.1"/>
    </source>
</evidence>
<keyword evidence="2" id="KW-0689">Ribosomal protein</keyword>
<dbReference type="InterPro" id="IPR052557">
    <property type="entry name" value="CAP/Cytokinesis_protein"/>
</dbReference>
<feature type="region of interest" description="Disordered" evidence="4">
    <location>
        <begin position="264"/>
        <end position="317"/>
    </location>
</feature>
<dbReference type="PROSITE" id="PS00055">
    <property type="entry name" value="RIBOSOMAL_S12"/>
    <property type="match status" value="1"/>
</dbReference>
<evidence type="ECO:0000313" key="7">
    <source>
        <dbReference type="Proteomes" id="UP001295794"/>
    </source>
</evidence>
<sequence>MIEISVTVPTNLVDCKLPASSETTAVKTAGYAWSLSSPPHLLIVEQADKAYKKRALGNIYRTSPTGGSSHAKGIVLEKVGVEAKQPNSAIRKCVRVQLIKNGKKVTAFVPNDGCLNFVDENDEVLISGFGRRGKAKGDIPGVRFKVVKVSGVGLLALWKEKKEKPRSHLAIVLCFIYHVTSTSQSAAAAPPAPLSNDSDENIDVKLSVRERIAHLQLDHVARPPVSLASKAPPRPPPRRNDSSLAQGLAPALPARRASDCDDAALNLARPPPPPVTKIAETPPPTHVPRRLPPRLATPPPEPEVDPTYQEEPLGDHDPDLEESASCIKCHDFSVIDEHAGQFPRHSVRSIPELAHALTEPWESETEKARAIFYWLHLNVIYDVQSFFSGCLPSQSPGDTLSTGLAVCDGFAGLFAELAAIAGLQVHKVTGHGKGYGYAAFPPGSPCPPEESNHAWNCALLDGEWRLLDPCWGAGALMGSEYSQRFAPVWFYSSASEFGRRHYPTDPSFQLLGEEDGGPVSWRDYILAPPGPVLFGSFDQLAFHAEHLQPSQAEIPSGHWCAFTLFKQCEHMSRDEADNYVYFIHGPDDRKTVLVPDAEGGWSASVYFPGGVTGDVQLNYVTSFDNRDAKGLSGRTFEKSLGRKAMAWSGLCKWTVV</sequence>
<dbReference type="CDD" id="cd03367">
    <property type="entry name" value="Ribosomal_S23"/>
    <property type="match status" value="1"/>
</dbReference>
<dbReference type="Gene3D" id="3.10.620.30">
    <property type="match status" value="1"/>
</dbReference>
<dbReference type="Pfam" id="PF01841">
    <property type="entry name" value="Transglut_core"/>
    <property type="match status" value="1"/>
</dbReference>
<evidence type="ECO:0000256" key="2">
    <source>
        <dbReference type="ARBA" id="ARBA00022980"/>
    </source>
</evidence>
<reference evidence="6" key="1">
    <citation type="submission" date="2023-11" db="EMBL/GenBank/DDBJ databases">
        <authorList>
            <person name="De Vega J J."/>
            <person name="De Vega J J."/>
        </authorList>
    </citation>
    <scope>NUCLEOTIDE SEQUENCE</scope>
</reference>
<comment type="caution">
    <text evidence="6">The sequence shown here is derived from an EMBL/GenBank/DDBJ whole genome shotgun (WGS) entry which is preliminary data.</text>
</comment>
<dbReference type="NCBIfam" id="TIGR00982">
    <property type="entry name" value="uS12_E_A"/>
    <property type="match status" value="1"/>
</dbReference>
<dbReference type="PANTHER" id="PTHR46333">
    <property type="entry name" value="CYTOKINESIS PROTEIN 3"/>
    <property type="match status" value="1"/>
</dbReference>
<dbReference type="GO" id="GO:0005737">
    <property type="term" value="C:cytoplasm"/>
    <property type="evidence" value="ECO:0007669"/>
    <property type="project" value="TreeGrafter"/>
</dbReference>
<dbReference type="GO" id="GO:0006412">
    <property type="term" value="P:translation"/>
    <property type="evidence" value="ECO:0007669"/>
    <property type="project" value="InterPro"/>
</dbReference>
<dbReference type="PANTHER" id="PTHR46333:SF5">
    <property type="entry name" value="TRANSGLUTAMINASE-LIKE DOMAIN-CONTAINING PROTEIN"/>
    <property type="match status" value="1"/>
</dbReference>
<name>A0AAD2HX05_9AGAR</name>
<keyword evidence="3" id="KW-0687">Ribonucleoprotein</keyword>
<dbReference type="GO" id="GO:0015935">
    <property type="term" value="C:small ribosomal subunit"/>
    <property type="evidence" value="ECO:0007669"/>
    <property type="project" value="InterPro"/>
</dbReference>
<gene>
    <name evidence="6" type="ORF">MYCIT1_LOCUS32959</name>
</gene>
<dbReference type="InterPro" id="IPR012340">
    <property type="entry name" value="NA-bd_OB-fold"/>
</dbReference>
<dbReference type="InterPro" id="IPR038765">
    <property type="entry name" value="Papain-like_cys_pep_sf"/>
</dbReference>
<feature type="compositionally biased region" description="Pro residues" evidence="4">
    <location>
        <begin position="269"/>
        <end position="286"/>
    </location>
</feature>
<dbReference type="InterPro" id="IPR002931">
    <property type="entry name" value="Transglutaminase-like"/>
</dbReference>
<dbReference type="Gene3D" id="2.40.50.140">
    <property type="entry name" value="Nucleic acid-binding proteins"/>
    <property type="match status" value="1"/>
</dbReference>
<organism evidence="6 7">
    <name type="scientific">Mycena citricolor</name>
    <dbReference type="NCBI Taxonomy" id="2018698"/>
    <lineage>
        <taxon>Eukaryota</taxon>
        <taxon>Fungi</taxon>
        <taxon>Dikarya</taxon>
        <taxon>Basidiomycota</taxon>
        <taxon>Agaricomycotina</taxon>
        <taxon>Agaricomycetes</taxon>
        <taxon>Agaricomycetidae</taxon>
        <taxon>Agaricales</taxon>
        <taxon>Marasmiineae</taxon>
        <taxon>Mycenaceae</taxon>
        <taxon>Mycena</taxon>
    </lineage>
</organism>
<feature type="domain" description="Transglutaminase-like" evidence="5">
    <location>
        <begin position="399"/>
        <end position="471"/>
    </location>
</feature>
<dbReference type="GO" id="GO:0003735">
    <property type="term" value="F:structural constituent of ribosome"/>
    <property type="evidence" value="ECO:0007669"/>
    <property type="project" value="InterPro"/>
</dbReference>
<dbReference type="Proteomes" id="UP001295794">
    <property type="component" value="Unassembled WGS sequence"/>
</dbReference>
<evidence type="ECO:0000256" key="3">
    <source>
        <dbReference type="ARBA" id="ARBA00023274"/>
    </source>
</evidence>